<dbReference type="AlphaFoldDB" id="A0A841GQN9"/>
<sequence length="63" mass="7277">MWESFVPRGVSVRNPAILPVWERAKCPIDRDIRESVRIPDRNVCVRQPDILPEKVLRRALAVG</sequence>
<organism evidence="1 2">
    <name type="scientific">Longimicrobium terrae</name>
    <dbReference type="NCBI Taxonomy" id="1639882"/>
    <lineage>
        <taxon>Bacteria</taxon>
        <taxon>Pseudomonadati</taxon>
        <taxon>Gemmatimonadota</taxon>
        <taxon>Longimicrobiia</taxon>
        <taxon>Longimicrobiales</taxon>
        <taxon>Longimicrobiaceae</taxon>
        <taxon>Longimicrobium</taxon>
    </lineage>
</organism>
<proteinExistence type="predicted"/>
<protein>
    <submittedName>
        <fullName evidence="1">Uncharacterized protein</fullName>
    </submittedName>
</protein>
<evidence type="ECO:0000313" key="1">
    <source>
        <dbReference type="EMBL" id="MBB6069832.1"/>
    </source>
</evidence>
<keyword evidence="2" id="KW-1185">Reference proteome</keyword>
<evidence type="ECO:0000313" key="2">
    <source>
        <dbReference type="Proteomes" id="UP000582837"/>
    </source>
</evidence>
<gene>
    <name evidence="1" type="ORF">HNQ61_001449</name>
</gene>
<comment type="caution">
    <text evidence="1">The sequence shown here is derived from an EMBL/GenBank/DDBJ whole genome shotgun (WGS) entry which is preliminary data.</text>
</comment>
<name>A0A841GQN9_9BACT</name>
<accession>A0A841GQN9</accession>
<dbReference type="EMBL" id="JACHIA010000003">
    <property type="protein sequence ID" value="MBB6069832.1"/>
    <property type="molecule type" value="Genomic_DNA"/>
</dbReference>
<dbReference type="Proteomes" id="UP000582837">
    <property type="component" value="Unassembled WGS sequence"/>
</dbReference>
<reference evidence="1 2" key="1">
    <citation type="submission" date="2020-08" db="EMBL/GenBank/DDBJ databases">
        <title>Genomic Encyclopedia of Type Strains, Phase IV (KMG-IV): sequencing the most valuable type-strain genomes for metagenomic binning, comparative biology and taxonomic classification.</title>
        <authorList>
            <person name="Goeker M."/>
        </authorList>
    </citation>
    <scope>NUCLEOTIDE SEQUENCE [LARGE SCALE GENOMIC DNA]</scope>
    <source>
        <strain evidence="1 2">DSM 29007</strain>
    </source>
</reference>